<comment type="function">
    <text evidence="3">Flagellin is the subunit protein which polymerizes to form the filaments of bacterial flagella.</text>
</comment>
<dbReference type="eggNOG" id="COG1344">
    <property type="taxonomic scope" value="Bacteria"/>
</dbReference>
<evidence type="ECO:0000313" key="7">
    <source>
        <dbReference type="Proteomes" id="UP000028607"/>
    </source>
</evidence>
<proteinExistence type="inferred from homology"/>
<keyword evidence="6" id="KW-0282">Flagellum</keyword>
<comment type="subcellular location">
    <subcellularLocation>
        <location evidence="3">Secreted</location>
    </subcellularLocation>
    <subcellularLocation>
        <location evidence="3">Bacterial flagellum</location>
    </subcellularLocation>
</comment>
<dbReference type="GO" id="GO:0005198">
    <property type="term" value="F:structural molecule activity"/>
    <property type="evidence" value="ECO:0007669"/>
    <property type="project" value="UniProtKB-UniRule"/>
</dbReference>
<dbReference type="Pfam" id="PF00700">
    <property type="entry name" value="Flagellin_C"/>
    <property type="match status" value="1"/>
</dbReference>
<sequence>MIPLIRNSLSTLQMSLVSRRSVERTTADLQRTSQEVSTGRKADLYADMGSKSAFVLALEDRASSNSHFITSNKLLGSKLEMISSGAASARGAAQDVLGLALANLEHSSSTASTLQQQARAALDTIMTSLNISLDGDHLFSGVASDRPALRGYDSVNSATGLSPQDVISGIVGSGPADGTQATSMLAQIDSVFDETNADPAKRFSTTFFQGDTPSTPAPRKTALIGDGETLQYGMQADDPEFRSIIKGLTLLASVDVSKIQDQNAYKSWMAAGVGALSDGVEGLRNSETALGAKQKRLDVKLTQQQSMDAVLNSRLSDYVSVDPYEAATRMTALQTQLNASYSVAAQMSKLSILNYL</sequence>
<dbReference type="InterPro" id="IPR001492">
    <property type="entry name" value="Flagellin"/>
</dbReference>
<accession>A0A085TY98</accession>
<feature type="domain" description="Flagellin C-terminal" evidence="5">
    <location>
        <begin position="280"/>
        <end position="356"/>
    </location>
</feature>
<evidence type="ECO:0000259" key="4">
    <source>
        <dbReference type="Pfam" id="PF00669"/>
    </source>
</evidence>
<evidence type="ECO:0000256" key="2">
    <source>
        <dbReference type="ARBA" id="ARBA00023143"/>
    </source>
</evidence>
<dbReference type="EMBL" id="AQRC01000004">
    <property type="protein sequence ID" value="KFE35695.1"/>
    <property type="molecule type" value="Genomic_DNA"/>
</dbReference>
<dbReference type="PANTHER" id="PTHR42792">
    <property type="entry name" value="FLAGELLIN"/>
    <property type="match status" value="1"/>
</dbReference>
<dbReference type="GO" id="GO:0009288">
    <property type="term" value="C:bacterial-type flagellum"/>
    <property type="evidence" value="ECO:0007669"/>
    <property type="project" value="UniProtKB-SubCell"/>
</dbReference>
<keyword evidence="6" id="KW-0966">Cell projection</keyword>
<dbReference type="SUPFAM" id="SSF64518">
    <property type="entry name" value="Phase 1 flagellin"/>
    <property type="match status" value="1"/>
</dbReference>
<name>A0A085TY98_9RHOB</name>
<evidence type="ECO:0000256" key="1">
    <source>
        <dbReference type="ARBA" id="ARBA00005709"/>
    </source>
</evidence>
<reference evidence="6 7" key="2">
    <citation type="journal article" date="2015" name="Antonie Van Leeuwenhoek">
        <title>Thioclava indica sp. nov., isolated from surface seawater of the Indian Ocean.</title>
        <authorList>
            <person name="Liu Y."/>
            <person name="Lai Q."/>
            <person name="Du J."/>
            <person name="Xu H."/>
            <person name="Jiang L."/>
            <person name="Shao Z."/>
        </authorList>
    </citation>
    <scope>NUCLEOTIDE SEQUENCE [LARGE SCALE GENOMIC DNA]</scope>
    <source>
        <strain evidence="6 7">13D2W-2</strain>
    </source>
</reference>
<dbReference type="OrthoDB" id="7312911at2"/>
<comment type="similarity">
    <text evidence="1 3">Belongs to the bacterial flagellin family.</text>
</comment>
<keyword evidence="6" id="KW-0969">Cilium</keyword>
<dbReference type="Pfam" id="PF00669">
    <property type="entry name" value="Flagellin_N"/>
    <property type="match status" value="1"/>
</dbReference>
<dbReference type="Proteomes" id="UP000028607">
    <property type="component" value="Unassembled WGS sequence"/>
</dbReference>
<keyword evidence="7" id="KW-1185">Reference proteome</keyword>
<dbReference type="RefSeq" id="WP_051855579.1">
    <property type="nucleotide sequence ID" value="NZ_AQRC01000004.1"/>
</dbReference>
<comment type="caution">
    <text evidence="6">The sequence shown here is derived from an EMBL/GenBank/DDBJ whole genome shotgun (WGS) entry which is preliminary data.</text>
</comment>
<keyword evidence="2 3" id="KW-0975">Bacterial flagellum</keyword>
<reference evidence="7" key="1">
    <citation type="submission" date="2013-04" db="EMBL/GenBank/DDBJ databases">
        <title>Thioclava sp. 13D2W-2 Genome Sequencing.</title>
        <authorList>
            <person name="Lai Q."/>
            <person name="Li G."/>
            <person name="Shao Z."/>
        </authorList>
    </citation>
    <scope>NUCLEOTIDE SEQUENCE [LARGE SCALE GENOMIC DNA]</scope>
    <source>
        <strain evidence="7">13D2W-2</strain>
    </source>
</reference>
<dbReference type="InterPro" id="IPR046358">
    <property type="entry name" value="Flagellin_C"/>
</dbReference>
<dbReference type="STRING" id="1317124.DW2_07023"/>
<dbReference type="AlphaFoldDB" id="A0A085TY98"/>
<dbReference type="Gene3D" id="1.20.1330.10">
    <property type="entry name" value="f41 fragment of flagellin, N-terminal domain"/>
    <property type="match status" value="1"/>
</dbReference>
<organism evidence="6 7">
    <name type="scientific">Thioclava atlantica</name>
    <dbReference type="NCBI Taxonomy" id="1317124"/>
    <lineage>
        <taxon>Bacteria</taxon>
        <taxon>Pseudomonadati</taxon>
        <taxon>Pseudomonadota</taxon>
        <taxon>Alphaproteobacteria</taxon>
        <taxon>Rhodobacterales</taxon>
        <taxon>Paracoccaceae</taxon>
        <taxon>Thioclava</taxon>
    </lineage>
</organism>
<protein>
    <recommendedName>
        <fullName evidence="3">Flagellin</fullName>
    </recommendedName>
</protein>
<evidence type="ECO:0000313" key="6">
    <source>
        <dbReference type="EMBL" id="KFE35695.1"/>
    </source>
</evidence>
<gene>
    <name evidence="6" type="ORF">DW2_07023</name>
</gene>
<keyword evidence="3" id="KW-0964">Secreted</keyword>
<dbReference type="PATRIC" id="fig|1317124.6.peg.1423"/>
<evidence type="ECO:0000256" key="3">
    <source>
        <dbReference type="RuleBase" id="RU362073"/>
    </source>
</evidence>
<dbReference type="GO" id="GO:0005576">
    <property type="term" value="C:extracellular region"/>
    <property type="evidence" value="ECO:0007669"/>
    <property type="project" value="UniProtKB-SubCell"/>
</dbReference>
<evidence type="ECO:0000259" key="5">
    <source>
        <dbReference type="Pfam" id="PF00700"/>
    </source>
</evidence>
<dbReference type="PANTHER" id="PTHR42792:SF1">
    <property type="entry name" value="FLAGELLAR HOOK-ASSOCIATED PROTEIN 3"/>
    <property type="match status" value="1"/>
</dbReference>
<feature type="domain" description="Flagellin N-terminal" evidence="4">
    <location>
        <begin position="10"/>
        <end position="142"/>
    </location>
</feature>
<dbReference type="InterPro" id="IPR001029">
    <property type="entry name" value="Flagellin_N"/>
</dbReference>